<dbReference type="CDD" id="cd04730">
    <property type="entry name" value="NPD_like"/>
    <property type="match status" value="1"/>
</dbReference>
<evidence type="ECO:0000256" key="3">
    <source>
        <dbReference type="ARBA" id="ARBA00022630"/>
    </source>
</evidence>
<dbReference type="InterPro" id="IPR013785">
    <property type="entry name" value="Aldolase_TIM"/>
</dbReference>
<sequence length="333" mass="35994">MITVQSKNKSLRRRSKLGNLLTERLNITYPILQGGMGNISDPGLAAAVSNVGGLGTIGAGNMPVEEVLTKIKEMMKRTSKPYCVNVPISVHPHTEQLIQELIELKVPAVSLSAGNPAPFVPLLKEHDITVICVSSTVSQAKKAEAAGVDIIVCEGYEAAGINALNESTTMTLIPQVVEKVSVPVVAAGGIANGKGLAAALSLGALGVQMGTRFIATKESPYHDNYKQKIIHATDESTIIVGRRYHRIRRLMKTNYVHKLTELEMKHEKPDLFIEETSEDHHKLGAIVGDLDNGFINGGQIAGLIDDCPTVEELIATMVRDAKQILKFSMEKLM</sequence>
<proteinExistence type="predicted"/>
<accession>A0A3E0WRZ8</accession>
<evidence type="ECO:0000256" key="5">
    <source>
        <dbReference type="ARBA" id="ARBA00023002"/>
    </source>
</evidence>
<name>A0A3E0WRZ8_9BACI</name>
<protein>
    <recommendedName>
        <fullName evidence="2">Probable nitronate monooxygenase</fullName>
    </recommendedName>
</protein>
<keyword evidence="3" id="KW-0285">Flavoprotein</keyword>
<dbReference type="Gene3D" id="3.20.20.70">
    <property type="entry name" value="Aldolase class I"/>
    <property type="match status" value="1"/>
</dbReference>
<dbReference type="PANTHER" id="PTHR32332">
    <property type="entry name" value="2-NITROPROPANE DIOXYGENASE"/>
    <property type="match status" value="1"/>
</dbReference>
<evidence type="ECO:0000256" key="4">
    <source>
        <dbReference type="ARBA" id="ARBA00022643"/>
    </source>
</evidence>
<dbReference type="SUPFAM" id="SSF51412">
    <property type="entry name" value="Inosine monophosphate dehydrogenase (IMPDH)"/>
    <property type="match status" value="1"/>
</dbReference>
<keyword evidence="4" id="KW-0288">FMN</keyword>
<dbReference type="InterPro" id="IPR004136">
    <property type="entry name" value="NMO"/>
</dbReference>
<dbReference type="GO" id="GO:0051213">
    <property type="term" value="F:dioxygenase activity"/>
    <property type="evidence" value="ECO:0007669"/>
    <property type="project" value="UniProtKB-KW"/>
</dbReference>
<evidence type="ECO:0000313" key="6">
    <source>
        <dbReference type="EMBL" id="RFA34747.1"/>
    </source>
</evidence>
<dbReference type="Proteomes" id="UP000256488">
    <property type="component" value="Unassembled WGS sequence"/>
</dbReference>
<comment type="caution">
    <text evidence="6">The sequence shown here is derived from an EMBL/GenBank/DDBJ whole genome shotgun (WGS) entry which is preliminary data.</text>
</comment>
<comment type="function">
    <text evidence="1">Nitronate monooxygenase that uses molecular oxygen to catalyze the oxidative denitrification of alkyl nitronates. Acts on propionate 3-nitronate (P3N), the presumed physiological substrate. Probably functions in the detoxification of P3N, a metabolic poison produced by plants and fungi as a defense mechanism.</text>
</comment>
<evidence type="ECO:0000256" key="1">
    <source>
        <dbReference type="ARBA" id="ARBA00003535"/>
    </source>
</evidence>
<keyword evidence="6" id="KW-0223">Dioxygenase</keyword>
<reference evidence="6 7" key="1">
    <citation type="submission" date="2017-05" db="EMBL/GenBank/DDBJ databases">
        <title>Virgibacillus sp. AK90 isolated from a saltern of Kakinada, India.</title>
        <authorList>
            <person name="Gupta V."/>
            <person name="Sidhu C."/>
            <person name="Korpole S."/>
            <person name="Pinnaka A.K."/>
        </authorList>
    </citation>
    <scope>NUCLEOTIDE SEQUENCE [LARGE SCALE GENOMIC DNA]</scope>
    <source>
        <strain evidence="6 7">AK90</strain>
    </source>
</reference>
<dbReference type="EMBL" id="NFZX01000019">
    <property type="protein sequence ID" value="RFA34747.1"/>
    <property type="molecule type" value="Genomic_DNA"/>
</dbReference>
<keyword evidence="5" id="KW-0560">Oxidoreductase</keyword>
<dbReference type="Pfam" id="PF03060">
    <property type="entry name" value="NMO"/>
    <property type="match status" value="2"/>
</dbReference>
<evidence type="ECO:0000313" key="7">
    <source>
        <dbReference type="Proteomes" id="UP000256488"/>
    </source>
</evidence>
<gene>
    <name evidence="6" type="ORF">CAI16_10190</name>
</gene>
<evidence type="ECO:0000256" key="2">
    <source>
        <dbReference type="ARBA" id="ARBA00013457"/>
    </source>
</evidence>
<dbReference type="GO" id="GO:0018580">
    <property type="term" value="F:nitronate monooxygenase activity"/>
    <property type="evidence" value="ECO:0007669"/>
    <property type="project" value="InterPro"/>
</dbReference>
<organism evidence="6 7">
    <name type="scientific">Virgibacillus dokdonensis</name>
    <dbReference type="NCBI Taxonomy" id="302167"/>
    <lineage>
        <taxon>Bacteria</taxon>
        <taxon>Bacillati</taxon>
        <taxon>Bacillota</taxon>
        <taxon>Bacilli</taxon>
        <taxon>Bacillales</taxon>
        <taxon>Bacillaceae</taxon>
        <taxon>Virgibacillus</taxon>
    </lineage>
</organism>
<dbReference type="AlphaFoldDB" id="A0A3E0WRZ8"/>
<dbReference type="PANTHER" id="PTHR32332:SF20">
    <property type="entry name" value="2-NITROPROPANE DIOXYGENASE-LIKE PROTEIN"/>
    <property type="match status" value="1"/>
</dbReference>